<dbReference type="EMBL" id="CAICTM010001080">
    <property type="protein sequence ID" value="CAB9520197.1"/>
    <property type="molecule type" value="Genomic_DNA"/>
</dbReference>
<organism evidence="5 6">
    <name type="scientific">Seminavis robusta</name>
    <dbReference type="NCBI Taxonomy" id="568900"/>
    <lineage>
        <taxon>Eukaryota</taxon>
        <taxon>Sar</taxon>
        <taxon>Stramenopiles</taxon>
        <taxon>Ochrophyta</taxon>
        <taxon>Bacillariophyta</taxon>
        <taxon>Bacillariophyceae</taxon>
        <taxon>Bacillariophycidae</taxon>
        <taxon>Naviculales</taxon>
        <taxon>Naviculaceae</taxon>
        <taxon>Seminavis</taxon>
    </lineage>
</organism>
<dbReference type="Proteomes" id="UP001153069">
    <property type="component" value="Unassembled WGS sequence"/>
</dbReference>
<keyword evidence="3" id="KW-0949">S-adenosyl-L-methionine</keyword>
<sequence length="500" mass="55170">MRLWASSSSSTSTSRSKTLKDLLEWAESVEIKLGGISISESQDAGLGISSQQDLASNSLVLTVPSAVALSIESPGEGPDDRSVLQLPQVDRKLLETLPWYVQFAVYLNKLDHVSSVKSSKVDMKPWLAALPRAFDTPIHWTKEQQSQLQYDFLQDSIPRQEQQWKQYYDKLDASKWMTWDQFVWGCECARSRAFSGAYTGGAFNPFSYAFTLLLVLVYVGAGLGTLEQAANGAGLVFCAQVLKDFVLPKLFKKKRYVICPVMDMANHKSLAASAEVSFEFFGDAYSLAISNGITVGNDKQVYISYGTRSNDQLLQYYGFVESNNPHDVYILPPLRDWNIAKLEEACGITFAPGRLQKLERAGLLGTTREQMMSTSTDDDQAANSAGGVVVTRAAGVDPAVMQALRALVSTDEEWDNAGGAIGNFVESVGPENECLARLAAKTALELELADKPTTLEQDEELLQKMNQAKSMMDASTEDRLAVLFRIEKKKLLQDTIRKLG</sequence>
<dbReference type="GO" id="GO:0016279">
    <property type="term" value="F:protein-lysine N-methyltransferase activity"/>
    <property type="evidence" value="ECO:0007669"/>
    <property type="project" value="TreeGrafter"/>
</dbReference>
<dbReference type="InterPro" id="IPR050600">
    <property type="entry name" value="SETD3_SETD6_MTase"/>
</dbReference>
<keyword evidence="1" id="KW-0489">Methyltransferase</keyword>
<dbReference type="PANTHER" id="PTHR13271">
    <property type="entry name" value="UNCHARACTERIZED PUTATIVE METHYLTRANSFERASE"/>
    <property type="match status" value="1"/>
</dbReference>
<evidence type="ECO:0000256" key="1">
    <source>
        <dbReference type="ARBA" id="ARBA00022603"/>
    </source>
</evidence>
<reference evidence="5" key="1">
    <citation type="submission" date="2020-06" db="EMBL/GenBank/DDBJ databases">
        <authorList>
            <consortium name="Plant Systems Biology data submission"/>
        </authorList>
    </citation>
    <scope>NUCLEOTIDE SEQUENCE</scope>
    <source>
        <strain evidence="5">D6</strain>
    </source>
</reference>
<dbReference type="InterPro" id="IPR036464">
    <property type="entry name" value="Rubisco_LSMT_subst-bd_sf"/>
</dbReference>
<dbReference type="SUPFAM" id="SSF81822">
    <property type="entry name" value="RuBisCo LSMT C-terminal, substrate-binding domain"/>
    <property type="match status" value="1"/>
</dbReference>
<feature type="domain" description="Rubisco LSMT substrate-binding" evidence="4">
    <location>
        <begin position="352"/>
        <end position="492"/>
    </location>
</feature>
<evidence type="ECO:0000256" key="2">
    <source>
        <dbReference type="ARBA" id="ARBA00022679"/>
    </source>
</evidence>
<dbReference type="Gene3D" id="3.90.1420.10">
    <property type="entry name" value="Rubisco LSMT, substrate-binding domain"/>
    <property type="match status" value="1"/>
</dbReference>
<evidence type="ECO:0000313" key="6">
    <source>
        <dbReference type="Proteomes" id="UP001153069"/>
    </source>
</evidence>
<dbReference type="Gene3D" id="3.90.1410.10">
    <property type="entry name" value="set domain protein methyltransferase, domain 1"/>
    <property type="match status" value="1"/>
</dbReference>
<evidence type="ECO:0000259" key="4">
    <source>
        <dbReference type="Pfam" id="PF09273"/>
    </source>
</evidence>
<dbReference type="Pfam" id="PF09273">
    <property type="entry name" value="Rubis-subs-bind"/>
    <property type="match status" value="1"/>
</dbReference>
<comment type="caution">
    <text evidence="5">The sequence shown here is derived from an EMBL/GenBank/DDBJ whole genome shotgun (WGS) entry which is preliminary data.</text>
</comment>
<dbReference type="OrthoDB" id="341421at2759"/>
<dbReference type="PANTHER" id="PTHR13271:SF137">
    <property type="entry name" value="SET DOMAIN-CONTAINING PROTEIN"/>
    <property type="match status" value="1"/>
</dbReference>
<dbReference type="InterPro" id="IPR015353">
    <property type="entry name" value="Rubisco_LSMT_subst-bd"/>
</dbReference>
<dbReference type="CDD" id="cd10527">
    <property type="entry name" value="SET_LSMT"/>
    <property type="match status" value="1"/>
</dbReference>
<keyword evidence="2" id="KW-0808">Transferase</keyword>
<dbReference type="GO" id="GO:0032259">
    <property type="term" value="P:methylation"/>
    <property type="evidence" value="ECO:0007669"/>
    <property type="project" value="UniProtKB-KW"/>
</dbReference>
<keyword evidence="6" id="KW-1185">Reference proteome</keyword>
<name>A0A9N8HPF0_9STRA</name>
<gene>
    <name evidence="5" type="ORF">SEMRO_1082_G239190.1</name>
</gene>
<dbReference type="AlphaFoldDB" id="A0A9N8HPF0"/>
<proteinExistence type="predicted"/>
<protein>
    <recommendedName>
        <fullName evidence="4">Rubisco LSMT substrate-binding domain-containing protein</fullName>
    </recommendedName>
</protein>
<evidence type="ECO:0000256" key="3">
    <source>
        <dbReference type="ARBA" id="ARBA00022691"/>
    </source>
</evidence>
<dbReference type="SUPFAM" id="SSF82199">
    <property type="entry name" value="SET domain"/>
    <property type="match status" value="1"/>
</dbReference>
<dbReference type="InterPro" id="IPR046341">
    <property type="entry name" value="SET_dom_sf"/>
</dbReference>
<accession>A0A9N8HPF0</accession>
<evidence type="ECO:0000313" key="5">
    <source>
        <dbReference type="EMBL" id="CAB9520197.1"/>
    </source>
</evidence>